<proteinExistence type="predicted"/>
<comment type="caution">
    <text evidence="1">The sequence shown here is derived from an EMBL/GenBank/DDBJ whole genome shotgun (WGS) entry which is preliminary data.</text>
</comment>
<name>A0ACB9V7B5_9CETA</name>
<evidence type="ECO:0000313" key="2">
    <source>
        <dbReference type="Proteomes" id="UP001057279"/>
    </source>
</evidence>
<evidence type="ECO:0000313" key="1">
    <source>
        <dbReference type="EMBL" id="KAI4585723.1"/>
    </source>
</evidence>
<dbReference type="Proteomes" id="UP001057279">
    <property type="component" value="Linkage Group LG04"/>
</dbReference>
<organism evidence="1 2">
    <name type="scientific">Ovis ammon polii x Ovis aries</name>
    <dbReference type="NCBI Taxonomy" id="2918886"/>
    <lineage>
        <taxon>Eukaryota</taxon>
        <taxon>Metazoa</taxon>
        <taxon>Chordata</taxon>
        <taxon>Craniata</taxon>
        <taxon>Vertebrata</taxon>
        <taxon>Euteleostomi</taxon>
        <taxon>Mammalia</taxon>
        <taxon>Eutheria</taxon>
        <taxon>Laurasiatheria</taxon>
        <taxon>Artiodactyla</taxon>
        <taxon>Ruminantia</taxon>
        <taxon>Pecora</taxon>
        <taxon>Bovidae</taxon>
        <taxon>Caprinae</taxon>
        <taxon>Ovis</taxon>
    </lineage>
</organism>
<dbReference type="EMBL" id="CM043029">
    <property type="protein sequence ID" value="KAI4585723.1"/>
    <property type="molecule type" value="Genomic_DNA"/>
</dbReference>
<keyword evidence="2" id="KW-1185">Reference proteome</keyword>
<sequence length="1559" mass="177435">MGARLIKRGLFARMSLREHCPDEATTMSSVSEVNVDIRDFLMSINLEQYLLNFREFGFNNVRDCAEINDSVLLKVGISPTGHRRRILKQLQIILSKMQDIPIYANIHKTKKNDETSEDHQAPSSAQNTSLEFSDSHSVQIPSLIQLEYVTKNVGENEVCVENSQSLKSDDKLTLPTHNFPIPEDEPHSNSGSFQDSLLGNEITDVESLITEKTVGCTTEEEQTGKADLISENVGKLPNADLEFLSSHDSSVSEANSGNGTNVLLESSPPSPFFQFQGEMVVNDLYVPSSPVLTAMRSRSKLVSRPSRSFLLRHRPVPEIPGSTKGISGSYFRERRNVATSTGKSVTQQNTNEENSSSILPYGETFLLQRLENSKKRSIKNEFWTQEETLKGETATERNSFFVKSRKRMFQKRWVKFDGLSISYYNNDKEKYSKGIIPLSAISTVRVQGDNKFEVVTTQRTFVFRVEKEEERNDWISLLLNALKLQALSSQSQAAVAPEKCGYLELRGYKAKIFTVLSGNSVWLCKNEQDFKSGLGITIIPMNVANVKQVDRTVKQSFEIITPYRSFSFTAESEKEKQEWIEAVQQSIAETLSDYEVAEKIWYNESNRSCADCKAPDPDWASINLCVVICKKCAGQHRSLGPKDSKVRSLKMDASIWSNELIELFIVIGNKRANDFWAGNLQKDEELHMDCSVEKRKNFITQKYKEGRFRKTLLASLTKEELNKALCAAVVKPDVLETMALLFSGADVMCATGDPEHSTPYLLAKKAGQSLQMEFLYHNKFSETNKKWCVLEGGFLSYYENDKSTTPNGTININEVICLAVHKEDFCLNTGPIFTFEIYLPSERAFLFGAETSQVQRKWTEGIAKHFVPFVAENLTEADYDLIGQLYYKDCQALDQWRKGWFAMDKSNLRFCLQMQEGQEDRMHLRRLQELTISTVVQNGEKLDVLLLVEKGRTLYIHGHTKLDFTVWHTAIEKAAGTDGNALQDQQLGRNDVPIIVNSCIAFVTQYGLGHKNIYQKNGDPLHVSELLESFKKDARSFKLRAGKHQLEDVTGVLKSFLSDIDDALLTKELYPYWISALDTQDDKERIKKYGAFIRTLPGVNRATLAAIIEHLYRVQKCSEINHMSAHNLALVFSSCLFQTKGQTSEEVNVIEDLINNYVEIFEVKEDQVKQMDIENSFITKWKDTQVSQAGDLLIEVYVERKEPDCSIIIRISPVMEAEELTNDILAIKNIIPTKDDIWATFEVIENEELERPLHYTENILEQVLRWSSLAEPGSAYLVVKRFLTIDTIKHYNERKALENIKEGVLKVKEEPSKILSGNKFQDRYCVLRDGYLLLYKDLKSSKPDKMFSLSSVKFYLGVKKKMKPPTRHLCCESSQTQTEWMANIFIAQHENDIWPPAGKERKRSITKNPKIGGLPLIPIQHDRNATQARRETESAKAELERLRLGAKRDQGGDGTLKEKASIVAQCLEHKDEKLRNRTKKHRSFNCLEDTEAEVFAGRQKGHKGLKTLRKTEDRNGKDTLDCNNKLPPKVIEELSVVLQRSRTLPKELQAEQVVQKEIK</sequence>
<protein>
    <submittedName>
        <fullName evidence="1">Uncharacterized protein</fullName>
    </submittedName>
</protein>
<gene>
    <name evidence="1" type="ORF">MJG53_005957</name>
</gene>
<reference evidence="1" key="1">
    <citation type="submission" date="2022-03" db="EMBL/GenBank/DDBJ databases">
        <title>Genomic analyses of argali, domestic sheep and their hybrids provide insights into chromosomal evolution, heterosis and genetic basis of agronomic traits.</title>
        <authorList>
            <person name="Li M."/>
        </authorList>
    </citation>
    <scope>NUCLEOTIDE SEQUENCE</scope>
    <source>
        <strain evidence="1">F1 hybrid</strain>
    </source>
</reference>
<accession>A0ACB9V7B5</accession>